<evidence type="ECO:0000256" key="2">
    <source>
        <dbReference type="ARBA" id="ARBA00023002"/>
    </source>
</evidence>
<evidence type="ECO:0000313" key="3">
    <source>
        <dbReference type="EMBL" id="ARP95138.1"/>
    </source>
</evidence>
<dbReference type="RefSeq" id="WP_086078902.1">
    <property type="nucleotide sequence ID" value="NZ_CP021111.1"/>
</dbReference>
<name>A0A1W6ZCL5_9BORD</name>
<dbReference type="EMBL" id="CP021111">
    <property type="protein sequence ID" value="ARP95138.1"/>
    <property type="molecule type" value="Genomic_DNA"/>
</dbReference>
<keyword evidence="4" id="KW-1185">Reference proteome</keyword>
<organism evidence="3 4">
    <name type="scientific">Bordetella genomosp. 13</name>
    <dbReference type="NCBI Taxonomy" id="463040"/>
    <lineage>
        <taxon>Bacteria</taxon>
        <taxon>Pseudomonadati</taxon>
        <taxon>Pseudomonadota</taxon>
        <taxon>Betaproteobacteria</taxon>
        <taxon>Burkholderiales</taxon>
        <taxon>Alcaligenaceae</taxon>
        <taxon>Bordetella</taxon>
    </lineage>
</organism>
<dbReference type="Proteomes" id="UP000194161">
    <property type="component" value="Chromosome"/>
</dbReference>
<dbReference type="KEGG" id="bgm:CAL15_12570"/>
<dbReference type="Pfam" id="PF00866">
    <property type="entry name" value="Ring_hydroxyl_B"/>
    <property type="match status" value="1"/>
</dbReference>
<dbReference type="STRING" id="463040.CAL15_12570"/>
<dbReference type="GO" id="GO:0051213">
    <property type="term" value="F:dioxygenase activity"/>
    <property type="evidence" value="ECO:0007669"/>
    <property type="project" value="UniProtKB-KW"/>
</dbReference>
<sequence length="173" mass="19401">MNQNNVYVPSRLSAQKAAPLKAEIELFHAEYCAALDGGDVERWPEFFVSDALYRVTARENAELNLPVGLVYAEGRDMMHDRAVAIARTQMYAPRYLLHIVSNIRVIDAGETGDIESQAAFLLMQTLVEGPTTVHLAGTYRDIFVRDDDGALRLKLRDVIYDTNILANDLVYPV</sequence>
<keyword evidence="3" id="KW-0223">Dioxygenase</keyword>
<evidence type="ECO:0000256" key="1">
    <source>
        <dbReference type="ARBA" id="ARBA00009570"/>
    </source>
</evidence>
<evidence type="ECO:0000313" key="4">
    <source>
        <dbReference type="Proteomes" id="UP000194161"/>
    </source>
</evidence>
<dbReference type="InterPro" id="IPR000391">
    <property type="entry name" value="Rng_hydr_dOase-bsu"/>
</dbReference>
<dbReference type="OrthoDB" id="2674149at2"/>
<proteinExistence type="inferred from homology"/>
<dbReference type="Gene3D" id="3.10.450.50">
    <property type="match status" value="1"/>
</dbReference>
<keyword evidence="2" id="KW-0560">Oxidoreductase</keyword>
<reference evidence="3 4" key="1">
    <citation type="submission" date="2017-05" db="EMBL/GenBank/DDBJ databases">
        <title>Complete and WGS of Bordetella genogroups.</title>
        <authorList>
            <person name="Spilker T."/>
            <person name="LiPuma J."/>
        </authorList>
    </citation>
    <scope>NUCLEOTIDE SEQUENCE [LARGE SCALE GENOMIC DNA]</scope>
    <source>
        <strain evidence="3 4">AU7206</strain>
    </source>
</reference>
<protein>
    <submittedName>
        <fullName evidence="3">Ring-hydroxylating dioxygenase subunit beta</fullName>
    </submittedName>
</protein>
<dbReference type="InterPro" id="IPR032710">
    <property type="entry name" value="NTF2-like_dom_sf"/>
</dbReference>
<comment type="similarity">
    <text evidence="1">Belongs to the bacterial ring-hydroxylating dioxygenase beta subunit family.</text>
</comment>
<dbReference type="SUPFAM" id="SSF54427">
    <property type="entry name" value="NTF2-like"/>
    <property type="match status" value="1"/>
</dbReference>
<dbReference type="AlphaFoldDB" id="A0A1W6ZCL5"/>
<gene>
    <name evidence="3" type="ORF">CAL15_12570</name>
</gene>
<accession>A0A1W6ZCL5</accession>